<reference evidence="2 3" key="1">
    <citation type="submission" date="2019-03" db="EMBL/GenBank/DDBJ databases">
        <title>Genomic Encyclopedia of Type Strains, Phase IV (KMG-IV): sequencing the most valuable type-strain genomes for metagenomic binning, comparative biology and taxonomic classification.</title>
        <authorList>
            <person name="Goeker M."/>
        </authorList>
    </citation>
    <scope>NUCLEOTIDE SEQUENCE [LARGE SCALE GENOMIC DNA]</scope>
    <source>
        <strain evidence="2 3">DSM 100059</strain>
    </source>
</reference>
<dbReference type="RefSeq" id="WP_133992536.1">
    <property type="nucleotide sequence ID" value="NZ_SODV01000001.1"/>
</dbReference>
<feature type="chain" id="PRO_5020861905" evidence="1">
    <location>
        <begin position="25"/>
        <end position="126"/>
    </location>
</feature>
<evidence type="ECO:0000313" key="3">
    <source>
        <dbReference type="Proteomes" id="UP000294498"/>
    </source>
</evidence>
<feature type="signal peptide" evidence="1">
    <location>
        <begin position="1"/>
        <end position="24"/>
    </location>
</feature>
<dbReference type="EMBL" id="SODV01000001">
    <property type="protein sequence ID" value="TDX00666.1"/>
    <property type="molecule type" value="Genomic_DNA"/>
</dbReference>
<dbReference type="OrthoDB" id="680653at2"/>
<protein>
    <submittedName>
        <fullName evidence="2">Uncharacterized protein</fullName>
    </submittedName>
</protein>
<proteinExistence type="predicted"/>
<keyword evidence="3" id="KW-1185">Reference proteome</keyword>
<accession>A0A4R8DS44</accession>
<name>A0A4R8DS44_9BACT</name>
<evidence type="ECO:0000256" key="1">
    <source>
        <dbReference type="SAM" id="SignalP"/>
    </source>
</evidence>
<dbReference type="AlphaFoldDB" id="A0A4R8DS44"/>
<keyword evidence="1" id="KW-0732">Signal</keyword>
<evidence type="ECO:0000313" key="2">
    <source>
        <dbReference type="EMBL" id="TDX00666.1"/>
    </source>
</evidence>
<sequence length="126" mass="14208">MFRKKSIRLTAMMGMLLLAATALHATSYHYTGTGGDKKRDVHKDTPLVFPFSNLKSTAALQLSLKTGLQPGLQFTGDFTVPTPSQDQTIMNVHSLMTYQKGNTIYIYPYKQPMLLTKFRTPERVLH</sequence>
<comment type="caution">
    <text evidence="2">The sequence shown here is derived from an EMBL/GenBank/DDBJ whole genome shotgun (WGS) entry which is preliminary data.</text>
</comment>
<organism evidence="2 3">
    <name type="scientific">Dinghuibacter silviterrae</name>
    <dbReference type="NCBI Taxonomy" id="1539049"/>
    <lineage>
        <taxon>Bacteria</taxon>
        <taxon>Pseudomonadati</taxon>
        <taxon>Bacteroidota</taxon>
        <taxon>Chitinophagia</taxon>
        <taxon>Chitinophagales</taxon>
        <taxon>Chitinophagaceae</taxon>
        <taxon>Dinghuibacter</taxon>
    </lineage>
</organism>
<gene>
    <name evidence="2" type="ORF">EDB95_1692</name>
</gene>
<dbReference type="Proteomes" id="UP000294498">
    <property type="component" value="Unassembled WGS sequence"/>
</dbReference>